<evidence type="ECO:0008006" key="8">
    <source>
        <dbReference type="Google" id="ProtNLM"/>
    </source>
</evidence>
<comment type="caution">
    <text evidence="6">The sequence shown here is derived from an EMBL/GenBank/DDBJ whole genome shotgun (WGS) entry which is preliminary data.</text>
</comment>
<name>A0A409WGW6_PSICY</name>
<evidence type="ECO:0000256" key="3">
    <source>
        <dbReference type="ARBA" id="ARBA00023242"/>
    </source>
</evidence>
<keyword evidence="7" id="KW-1185">Reference proteome</keyword>
<dbReference type="InParanoid" id="A0A409WGW6"/>
<dbReference type="OrthoDB" id="20582at2759"/>
<comment type="subcellular location">
    <subcellularLocation>
        <location evidence="1">Nucleus</location>
    </subcellularLocation>
</comment>
<reference evidence="6 7" key="1">
    <citation type="journal article" date="2018" name="Evol. Lett.">
        <title>Horizontal gene cluster transfer increased hallucinogenic mushroom diversity.</title>
        <authorList>
            <person name="Reynolds H.T."/>
            <person name="Vijayakumar V."/>
            <person name="Gluck-Thaler E."/>
            <person name="Korotkin H.B."/>
            <person name="Matheny P.B."/>
            <person name="Slot J.C."/>
        </authorList>
    </citation>
    <scope>NUCLEOTIDE SEQUENCE [LARGE SCALE GENOMIC DNA]</scope>
    <source>
        <strain evidence="6 7">2631</strain>
    </source>
</reference>
<evidence type="ECO:0000256" key="2">
    <source>
        <dbReference type="ARBA" id="ARBA00008044"/>
    </source>
</evidence>
<evidence type="ECO:0000256" key="4">
    <source>
        <dbReference type="SAM" id="Coils"/>
    </source>
</evidence>
<keyword evidence="3" id="KW-0539">Nucleus</keyword>
<dbReference type="EMBL" id="NHYD01003434">
    <property type="protein sequence ID" value="PPQ77735.1"/>
    <property type="molecule type" value="Genomic_DNA"/>
</dbReference>
<dbReference type="PANTHER" id="PTHR13375:SF3">
    <property type="entry name" value="THO COMPLEX SUBUNIT 5 HOMOLOG"/>
    <property type="match status" value="1"/>
</dbReference>
<proteinExistence type="inferred from homology"/>
<feature type="region of interest" description="Disordered" evidence="5">
    <location>
        <begin position="1"/>
        <end position="20"/>
    </location>
</feature>
<dbReference type="Pfam" id="PF09766">
    <property type="entry name" value="FmiP_Thoc5"/>
    <property type="match status" value="1"/>
</dbReference>
<protein>
    <recommendedName>
        <fullName evidence="8">THO complex subunit 5</fullName>
    </recommendedName>
</protein>
<comment type="similarity">
    <text evidence="2">Belongs to the THOC5 family.</text>
</comment>
<sequence length="212" mass="24360">MHTDNSSAPGDSFPPPADDVLDKLRDLSSPAYLQQDTAAIHIRAMALIGRLKSLYRAANTVTRLKKDETAEARQDMDQSHLNLQNLLYEKRHLEREIEKCRQFASDISLYSVEEYKLLAPEESRTKEILDDEHQLMLNRLNFELAERQRLDLKKRELIQQKEDLLKESKAKSSTMDNVKTQIELLMKTASEIQKKVDELIQPISSQTNGIPG</sequence>
<dbReference type="STRING" id="93625.A0A409WGW6"/>
<dbReference type="Proteomes" id="UP000283269">
    <property type="component" value="Unassembled WGS sequence"/>
</dbReference>
<accession>A0A409WGW6</accession>
<keyword evidence="4" id="KW-0175">Coiled coil</keyword>
<dbReference type="GO" id="GO:0006406">
    <property type="term" value="P:mRNA export from nucleus"/>
    <property type="evidence" value="ECO:0007669"/>
    <property type="project" value="TreeGrafter"/>
</dbReference>
<dbReference type="InterPro" id="IPR019163">
    <property type="entry name" value="THO_Thoc5"/>
</dbReference>
<dbReference type="GO" id="GO:0003729">
    <property type="term" value="F:mRNA binding"/>
    <property type="evidence" value="ECO:0007669"/>
    <property type="project" value="TreeGrafter"/>
</dbReference>
<dbReference type="AlphaFoldDB" id="A0A409WGW6"/>
<feature type="coiled-coil region" evidence="4">
    <location>
        <begin position="147"/>
        <end position="195"/>
    </location>
</feature>
<evidence type="ECO:0000313" key="7">
    <source>
        <dbReference type="Proteomes" id="UP000283269"/>
    </source>
</evidence>
<gene>
    <name evidence="6" type="ORF">CVT25_011170</name>
</gene>
<dbReference type="PANTHER" id="PTHR13375">
    <property type="entry name" value="FMS INTERACTING PROTEIN"/>
    <property type="match status" value="1"/>
</dbReference>
<evidence type="ECO:0000313" key="6">
    <source>
        <dbReference type="EMBL" id="PPQ77735.1"/>
    </source>
</evidence>
<evidence type="ECO:0000256" key="1">
    <source>
        <dbReference type="ARBA" id="ARBA00004123"/>
    </source>
</evidence>
<organism evidence="6 7">
    <name type="scientific">Psilocybe cyanescens</name>
    <dbReference type="NCBI Taxonomy" id="93625"/>
    <lineage>
        <taxon>Eukaryota</taxon>
        <taxon>Fungi</taxon>
        <taxon>Dikarya</taxon>
        <taxon>Basidiomycota</taxon>
        <taxon>Agaricomycotina</taxon>
        <taxon>Agaricomycetes</taxon>
        <taxon>Agaricomycetidae</taxon>
        <taxon>Agaricales</taxon>
        <taxon>Agaricineae</taxon>
        <taxon>Strophariaceae</taxon>
        <taxon>Psilocybe</taxon>
    </lineage>
</organism>
<dbReference type="GO" id="GO:0000445">
    <property type="term" value="C:THO complex part of transcription export complex"/>
    <property type="evidence" value="ECO:0007669"/>
    <property type="project" value="TreeGrafter"/>
</dbReference>
<evidence type="ECO:0000256" key="5">
    <source>
        <dbReference type="SAM" id="MobiDB-lite"/>
    </source>
</evidence>